<comment type="caution">
    <text evidence="1">The sequence shown here is derived from an EMBL/GenBank/DDBJ whole genome shotgun (WGS) entry which is preliminary data.</text>
</comment>
<organism evidence="1">
    <name type="scientific">marine sediment metagenome</name>
    <dbReference type="NCBI Taxonomy" id="412755"/>
    <lineage>
        <taxon>unclassified sequences</taxon>
        <taxon>metagenomes</taxon>
        <taxon>ecological metagenomes</taxon>
    </lineage>
</organism>
<evidence type="ECO:0008006" key="2">
    <source>
        <dbReference type="Google" id="ProtNLM"/>
    </source>
</evidence>
<sequence>TVPIVILFNKQDLWDRKDLENGKDGKAEKIRKYLNVWLPELKDCRIFNASAKEGWGVKTAVKHRVHNKLGE</sequence>
<reference evidence="1" key="1">
    <citation type="journal article" date="2014" name="Front. Microbiol.">
        <title>High frequency of phylogenetically diverse reductive dehalogenase-homologous genes in deep subseafloor sedimentary metagenomes.</title>
        <authorList>
            <person name="Kawai M."/>
            <person name="Futagami T."/>
            <person name="Toyoda A."/>
            <person name="Takaki Y."/>
            <person name="Nishi S."/>
            <person name="Hori S."/>
            <person name="Arai W."/>
            <person name="Tsubouchi T."/>
            <person name="Morono Y."/>
            <person name="Uchiyama I."/>
            <person name="Ito T."/>
            <person name="Fujiyama A."/>
            <person name="Inagaki F."/>
            <person name="Takami H."/>
        </authorList>
    </citation>
    <scope>NUCLEOTIDE SEQUENCE</scope>
    <source>
        <strain evidence="1">Expedition CK06-06</strain>
    </source>
</reference>
<gene>
    <name evidence="1" type="ORF">S03H2_31340</name>
</gene>
<dbReference type="Gene3D" id="3.40.50.300">
    <property type="entry name" value="P-loop containing nucleotide triphosphate hydrolases"/>
    <property type="match status" value="1"/>
</dbReference>
<dbReference type="InterPro" id="IPR027417">
    <property type="entry name" value="P-loop_NTPase"/>
</dbReference>
<name>X1IVK9_9ZZZZ</name>
<evidence type="ECO:0000313" key="1">
    <source>
        <dbReference type="EMBL" id="GAH61568.1"/>
    </source>
</evidence>
<feature type="non-terminal residue" evidence="1">
    <location>
        <position position="1"/>
    </location>
</feature>
<proteinExistence type="predicted"/>
<dbReference type="AlphaFoldDB" id="X1IVK9"/>
<dbReference type="SUPFAM" id="SSF52540">
    <property type="entry name" value="P-loop containing nucleoside triphosphate hydrolases"/>
    <property type="match status" value="1"/>
</dbReference>
<protein>
    <recommendedName>
        <fullName evidence="2">OBG-type G domain-containing protein</fullName>
    </recommendedName>
</protein>
<dbReference type="EMBL" id="BARU01018997">
    <property type="protein sequence ID" value="GAH61568.1"/>
    <property type="molecule type" value="Genomic_DNA"/>
</dbReference>
<accession>X1IVK9</accession>